<dbReference type="PANTHER" id="PTHR30221:SF1">
    <property type="entry name" value="SMALL-CONDUCTANCE MECHANOSENSITIVE CHANNEL"/>
    <property type="match status" value="1"/>
</dbReference>
<feature type="domain" description="Mechanosensitive ion channel MscS C-terminal" evidence="9">
    <location>
        <begin position="184"/>
        <end position="269"/>
    </location>
</feature>
<dbReference type="InterPro" id="IPR011014">
    <property type="entry name" value="MscS_channel_TM-2"/>
</dbReference>
<reference evidence="10 11" key="1">
    <citation type="submission" date="2018-05" db="EMBL/GenBank/DDBJ databases">
        <title>Complete genome sequence of Arcticibacterium luteifluviistationis SM1504T, a cytophagaceae bacterium isolated from Arctic surface seawater.</title>
        <authorList>
            <person name="Li Y."/>
            <person name="Qin Q.-L."/>
        </authorList>
    </citation>
    <scope>NUCLEOTIDE SEQUENCE [LARGE SCALE GENOMIC DNA]</scope>
    <source>
        <strain evidence="10 11">SM1504</strain>
    </source>
</reference>
<evidence type="ECO:0000256" key="1">
    <source>
        <dbReference type="ARBA" id="ARBA00004651"/>
    </source>
</evidence>
<protein>
    <submittedName>
        <fullName evidence="10">Mechanosensitive ion channel protein MscS</fullName>
    </submittedName>
</protein>
<keyword evidence="11" id="KW-1185">Reference proteome</keyword>
<dbReference type="Gene3D" id="3.30.70.100">
    <property type="match status" value="1"/>
</dbReference>
<evidence type="ECO:0000259" key="8">
    <source>
        <dbReference type="Pfam" id="PF00924"/>
    </source>
</evidence>
<comment type="subcellular location">
    <subcellularLocation>
        <location evidence="1">Cell membrane</location>
        <topology evidence="1">Multi-pass membrane protein</topology>
    </subcellularLocation>
</comment>
<dbReference type="OrthoDB" id="9809206at2"/>
<evidence type="ECO:0000256" key="6">
    <source>
        <dbReference type="ARBA" id="ARBA00023136"/>
    </source>
</evidence>
<dbReference type="EMBL" id="CP029480">
    <property type="protein sequence ID" value="AWW00388.1"/>
    <property type="molecule type" value="Genomic_DNA"/>
</dbReference>
<dbReference type="InterPro" id="IPR023408">
    <property type="entry name" value="MscS_beta-dom_sf"/>
</dbReference>
<gene>
    <name evidence="10" type="ORF">DJ013_20300</name>
</gene>
<dbReference type="InterPro" id="IPR006685">
    <property type="entry name" value="MscS_channel_2nd"/>
</dbReference>
<feature type="transmembrane region" description="Helical" evidence="7">
    <location>
        <begin position="21"/>
        <end position="42"/>
    </location>
</feature>
<keyword evidence="5 7" id="KW-1133">Transmembrane helix</keyword>
<feature type="domain" description="Mechanosensitive ion channel MscS" evidence="8">
    <location>
        <begin position="112"/>
        <end position="175"/>
    </location>
</feature>
<dbReference type="Gene3D" id="2.30.30.60">
    <property type="match status" value="1"/>
</dbReference>
<evidence type="ECO:0000256" key="7">
    <source>
        <dbReference type="SAM" id="Phobius"/>
    </source>
</evidence>
<name>A0A2Z4GH35_9BACT</name>
<evidence type="ECO:0000256" key="4">
    <source>
        <dbReference type="ARBA" id="ARBA00022692"/>
    </source>
</evidence>
<dbReference type="InterPro" id="IPR049278">
    <property type="entry name" value="MS_channel_C"/>
</dbReference>
<dbReference type="InterPro" id="IPR045275">
    <property type="entry name" value="MscS_archaea/bacteria_type"/>
</dbReference>
<dbReference type="Pfam" id="PF21082">
    <property type="entry name" value="MS_channel_3rd"/>
    <property type="match status" value="1"/>
</dbReference>
<evidence type="ECO:0000313" key="11">
    <source>
        <dbReference type="Proteomes" id="UP000249873"/>
    </source>
</evidence>
<keyword evidence="6 7" id="KW-0472">Membrane</keyword>
<dbReference type="SUPFAM" id="SSF50182">
    <property type="entry name" value="Sm-like ribonucleoproteins"/>
    <property type="match status" value="1"/>
</dbReference>
<dbReference type="Pfam" id="PF00924">
    <property type="entry name" value="MS_channel_2nd"/>
    <property type="match status" value="1"/>
</dbReference>
<dbReference type="RefSeq" id="WP_111373754.1">
    <property type="nucleotide sequence ID" value="NZ_CP029480.1"/>
</dbReference>
<dbReference type="AlphaFoldDB" id="A0A2Z4GH35"/>
<keyword evidence="4 7" id="KW-0812">Transmembrane</keyword>
<comment type="similarity">
    <text evidence="2">Belongs to the MscS (TC 1.A.23) family.</text>
</comment>
<dbReference type="Gene3D" id="1.10.287.1260">
    <property type="match status" value="1"/>
</dbReference>
<dbReference type="KEGG" id="als:DJ013_20300"/>
<dbReference type="GO" id="GO:0008381">
    <property type="term" value="F:mechanosensitive monoatomic ion channel activity"/>
    <property type="evidence" value="ECO:0007669"/>
    <property type="project" value="InterPro"/>
</dbReference>
<dbReference type="InterPro" id="IPR010920">
    <property type="entry name" value="LSM_dom_sf"/>
</dbReference>
<evidence type="ECO:0000256" key="3">
    <source>
        <dbReference type="ARBA" id="ARBA00022475"/>
    </source>
</evidence>
<evidence type="ECO:0000313" key="10">
    <source>
        <dbReference type="EMBL" id="AWW00388.1"/>
    </source>
</evidence>
<sequence>MNEITEIQEQLISFYETFISVLPRIGLAVILTLLVGFFLRFIRQKISLIASKRAEDPLIVDFFDEVGKTLNIILLILFFLYVVGLEGLAGSILAAAGISTFVIGFAFKDIGENFLAGIVMAFKRPFRVGDIIEVSGVQGTIQEMNIRDTQIKTFDGKDVFIPNGQILKNPFYNYTIDGFLRNQFNIGIDYGSDIAKARNIIQQTMEQIPGIIKEEKPPINMIAELGASSITITIQYWLDTFDNNYSGLEVKSQAIARVYEALLANNVNMPGDVIELKNYDTGISISNKAS</sequence>
<dbReference type="SUPFAM" id="SSF82861">
    <property type="entry name" value="Mechanosensitive channel protein MscS (YggB), transmembrane region"/>
    <property type="match status" value="1"/>
</dbReference>
<proteinExistence type="inferred from homology"/>
<dbReference type="InterPro" id="IPR011066">
    <property type="entry name" value="MscS_channel_C_sf"/>
</dbReference>
<dbReference type="PANTHER" id="PTHR30221">
    <property type="entry name" value="SMALL-CONDUCTANCE MECHANOSENSITIVE CHANNEL"/>
    <property type="match status" value="1"/>
</dbReference>
<keyword evidence="3" id="KW-1003">Cell membrane</keyword>
<evidence type="ECO:0000256" key="5">
    <source>
        <dbReference type="ARBA" id="ARBA00022989"/>
    </source>
</evidence>
<evidence type="ECO:0000256" key="2">
    <source>
        <dbReference type="ARBA" id="ARBA00008017"/>
    </source>
</evidence>
<evidence type="ECO:0000259" key="9">
    <source>
        <dbReference type="Pfam" id="PF21082"/>
    </source>
</evidence>
<accession>A0A2Z4GH35</accession>
<dbReference type="Proteomes" id="UP000249873">
    <property type="component" value="Chromosome"/>
</dbReference>
<organism evidence="10 11">
    <name type="scientific">Arcticibacterium luteifluviistationis</name>
    <dbReference type="NCBI Taxonomy" id="1784714"/>
    <lineage>
        <taxon>Bacteria</taxon>
        <taxon>Pseudomonadati</taxon>
        <taxon>Bacteroidota</taxon>
        <taxon>Cytophagia</taxon>
        <taxon>Cytophagales</taxon>
        <taxon>Leadbetterellaceae</taxon>
        <taxon>Arcticibacterium</taxon>
    </lineage>
</organism>
<dbReference type="GO" id="GO:0005886">
    <property type="term" value="C:plasma membrane"/>
    <property type="evidence" value="ECO:0007669"/>
    <property type="project" value="UniProtKB-SubCell"/>
</dbReference>
<dbReference type="SUPFAM" id="SSF82689">
    <property type="entry name" value="Mechanosensitive channel protein MscS (YggB), C-terminal domain"/>
    <property type="match status" value="1"/>
</dbReference>